<accession>A0AC34QCH3</accession>
<name>A0AC34QCH3_9BILA</name>
<protein>
    <submittedName>
        <fullName evidence="2">Uncharacterized protein</fullName>
    </submittedName>
</protein>
<reference evidence="2" key="1">
    <citation type="submission" date="2022-11" db="UniProtKB">
        <authorList>
            <consortium name="WormBaseParasite"/>
        </authorList>
    </citation>
    <scope>IDENTIFICATION</scope>
</reference>
<sequence>MRCPSLNFCLLIIFGSFVIFGVVCVTPGQVVIKRFSKEQCKINPCLNGGKCFPGKTGCECPKGWMGRYCHRRCSNIYQSCDRWAAEDKCEVVQTQTNFFDINCAVSCKKCVPDPTVKLSPIPLPPVLEPLQFMMGKWYSQAAKGLRYPTDMFATEYEEILDVMPAEVPMFGAPSLNFTATAWKEDDVRITHGFLTIKPNSNPPEVAILSSSNEGLNMVELGTLNKHAVTLNISYMQVHPAMDNDILPLGATRRFKRSGQFLEMTVAKLFPDNRISQFKKMFRKVKNYPY</sequence>
<organism evidence="1 2">
    <name type="scientific">Panagrolaimus sp. JU765</name>
    <dbReference type="NCBI Taxonomy" id="591449"/>
    <lineage>
        <taxon>Eukaryota</taxon>
        <taxon>Metazoa</taxon>
        <taxon>Ecdysozoa</taxon>
        <taxon>Nematoda</taxon>
        <taxon>Chromadorea</taxon>
        <taxon>Rhabditida</taxon>
        <taxon>Tylenchina</taxon>
        <taxon>Panagrolaimomorpha</taxon>
        <taxon>Panagrolaimoidea</taxon>
        <taxon>Panagrolaimidae</taxon>
        <taxon>Panagrolaimus</taxon>
    </lineage>
</organism>
<evidence type="ECO:0000313" key="2">
    <source>
        <dbReference type="WBParaSite" id="JU765_v2.g14916.t1"/>
    </source>
</evidence>
<proteinExistence type="predicted"/>
<dbReference type="WBParaSite" id="JU765_v2.g14916.t1">
    <property type="protein sequence ID" value="JU765_v2.g14916.t1"/>
    <property type="gene ID" value="JU765_v2.g14916"/>
</dbReference>
<evidence type="ECO:0000313" key="1">
    <source>
        <dbReference type="Proteomes" id="UP000887576"/>
    </source>
</evidence>
<dbReference type="Proteomes" id="UP000887576">
    <property type="component" value="Unplaced"/>
</dbReference>